<accession>A0A5N6PQQ9</accession>
<dbReference type="Proteomes" id="UP000326396">
    <property type="component" value="Linkage Group LG11"/>
</dbReference>
<name>A0A5N6PQQ9_9ASTR</name>
<gene>
    <name evidence="1" type="ORF">E3N88_06778</name>
</gene>
<reference evidence="1 2" key="1">
    <citation type="submission" date="2019-05" db="EMBL/GenBank/DDBJ databases">
        <title>Mikania micrantha, genome provides insights into the molecular mechanism of rapid growth.</title>
        <authorList>
            <person name="Liu B."/>
        </authorList>
    </citation>
    <scope>NUCLEOTIDE SEQUENCE [LARGE SCALE GENOMIC DNA]</scope>
    <source>
        <strain evidence="1">NLD-2019</strain>
        <tissue evidence="1">Leaf</tissue>
    </source>
</reference>
<protein>
    <submittedName>
        <fullName evidence="1">Uncharacterized protein</fullName>
    </submittedName>
</protein>
<evidence type="ECO:0000313" key="1">
    <source>
        <dbReference type="EMBL" id="KAD6795882.1"/>
    </source>
</evidence>
<dbReference type="EMBL" id="SZYD01000003">
    <property type="protein sequence ID" value="KAD6795882.1"/>
    <property type="molecule type" value="Genomic_DNA"/>
</dbReference>
<evidence type="ECO:0000313" key="2">
    <source>
        <dbReference type="Proteomes" id="UP000326396"/>
    </source>
</evidence>
<keyword evidence="2" id="KW-1185">Reference proteome</keyword>
<dbReference type="AlphaFoldDB" id="A0A5N6PQQ9"/>
<sequence>MLSSPQARGGGSVDLGFQKNATSYQFTIDDQLVFGLHLLNFRNQDCKSRWAYNGKQSPQSEGGKLAKGRIGSMLLGALVWRILLASTVAISRKTTHRIGEGWPATPPQPLNPINRSCPIVTTKWLYSHWAASKNHPTIDQPLS</sequence>
<proteinExistence type="predicted"/>
<organism evidence="1 2">
    <name type="scientific">Mikania micrantha</name>
    <name type="common">bitter vine</name>
    <dbReference type="NCBI Taxonomy" id="192012"/>
    <lineage>
        <taxon>Eukaryota</taxon>
        <taxon>Viridiplantae</taxon>
        <taxon>Streptophyta</taxon>
        <taxon>Embryophyta</taxon>
        <taxon>Tracheophyta</taxon>
        <taxon>Spermatophyta</taxon>
        <taxon>Magnoliopsida</taxon>
        <taxon>eudicotyledons</taxon>
        <taxon>Gunneridae</taxon>
        <taxon>Pentapetalae</taxon>
        <taxon>asterids</taxon>
        <taxon>campanulids</taxon>
        <taxon>Asterales</taxon>
        <taxon>Asteraceae</taxon>
        <taxon>Asteroideae</taxon>
        <taxon>Heliantheae alliance</taxon>
        <taxon>Eupatorieae</taxon>
        <taxon>Mikania</taxon>
    </lineage>
</organism>
<comment type="caution">
    <text evidence="1">The sequence shown here is derived from an EMBL/GenBank/DDBJ whole genome shotgun (WGS) entry which is preliminary data.</text>
</comment>